<reference evidence="1" key="1">
    <citation type="submission" date="2020-05" db="EMBL/GenBank/DDBJ databases">
        <title>Large-scale comparative analyses of tick genomes elucidate their genetic diversity and vector capacities.</title>
        <authorList>
            <person name="Jia N."/>
            <person name="Wang J."/>
            <person name="Shi W."/>
            <person name="Du L."/>
            <person name="Sun Y."/>
            <person name="Zhan W."/>
            <person name="Jiang J."/>
            <person name="Wang Q."/>
            <person name="Zhang B."/>
            <person name="Ji P."/>
            <person name="Sakyi L.B."/>
            <person name="Cui X."/>
            <person name="Yuan T."/>
            <person name="Jiang B."/>
            <person name="Yang W."/>
            <person name="Lam T.T.-Y."/>
            <person name="Chang Q."/>
            <person name="Ding S."/>
            <person name="Wang X."/>
            <person name="Zhu J."/>
            <person name="Ruan X."/>
            <person name="Zhao L."/>
            <person name="Wei J."/>
            <person name="Que T."/>
            <person name="Du C."/>
            <person name="Cheng J."/>
            <person name="Dai P."/>
            <person name="Han X."/>
            <person name="Huang E."/>
            <person name="Gao Y."/>
            <person name="Liu J."/>
            <person name="Shao H."/>
            <person name="Ye R."/>
            <person name="Li L."/>
            <person name="Wei W."/>
            <person name="Wang X."/>
            <person name="Wang C."/>
            <person name="Yang T."/>
            <person name="Huo Q."/>
            <person name="Li W."/>
            <person name="Guo W."/>
            <person name="Chen H."/>
            <person name="Zhou L."/>
            <person name="Ni X."/>
            <person name="Tian J."/>
            <person name="Zhou Y."/>
            <person name="Sheng Y."/>
            <person name="Liu T."/>
            <person name="Pan Y."/>
            <person name="Xia L."/>
            <person name="Li J."/>
            <person name="Zhao F."/>
            <person name="Cao W."/>
        </authorList>
    </citation>
    <scope>NUCLEOTIDE SEQUENCE</scope>
    <source>
        <strain evidence="1">Hyas-2018</strain>
    </source>
</reference>
<name>A0ACB7T6C6_HYAAI</name>
<proteinExistence type="predicted"/>
<gene>
    <name evidence="1" type="ORF">HPB50_022680</name>
</gene>
<evidence type="ECO:0000313" key="2">
    <source>
        <dbReference type="Proteomes" id="UP000821845"/>
    </source>
</evidence>
<protein>
    <submittedName>
        <fullName evidence="1">Uncharacterized protein</fullName>
    </submittedName>
</protein>
<keyword evidence="2" id="KW-1185">Reference proteome</keyword>
<evidence type="ECO:0000313" key="1">
    <source>
        <dbReference type="EMBL" id="KAH6941688.1"/>
    </source>
</evidence>
<sequence>MSVNQEDHMEDTGHEKDTGTHNASPSQDDSTDGWTYVTYKRKKEAVPNASDTPKSYFPLPNPRKAGQRIAKSKTQVRCRSYPREIE</sequence>
<organism evidence="1 2">
    <name type="scientific">Hyalomma asiaticum</name>
    <name type="common">Tick</name>
    <dbReference type="NCBI Taxonomy" id="266040"/>
    <lineage>
        <taxon>Eukaryota</taxon>
        <taxon>Metazoa</taxon>
        <taxon>Ecdysozoa</taxon>
        <taxon>Arthropoda</taxon>
        <taxon>Chelicerata</taxon>
        <taxon>Arachnida</taxon>
        <taxon>Acari</taxon>
        <taxon>Parasitiformes</taxon>
        <taxon>Ixodida</taxon>
        <taxon>Ixodoidea</taxon>
        <taxon>Ixodidae</taxon>
        <taxon>Hyalomminae</taxon>
        <taxon>Hyalomma</taxon>
    </lineage>
</organism>
<dbReference type="Proteomes" id="UP000821845">
    <property type="component" value="Chromosome 11"/>
</dbReference>
<dbReference type="EMBL" id="CM023491">
    <property type="protein sequence ID" value="KAH6941688.1"/>
    <property type="molecule type" value="Genomic_DNA"/>
</dbReference>
<accession>A0ACB7T6C6</accession>
<comment type="caution">
    <text evidence="1">The sequence shown here is derived from an EMBL/GenBank/DDBJ whole genome shotgun (WGS) entry which is preliminary data.</text>
</comment>